<proteinExistence type="inferred from homology"/>
<dbReference type="PANTHER" id="PTHR46479:SF1">
    <property type="entry name" value="BIOGENESIS OF LYSOSOME-RELATED ORGANELLES COMPLEX 1 SUBUNIT 2"/>
    <property type="match status" value="1"/>
</dbReference>
<feature type="compositionally biased region" description="Polar residues" evidence="2">
    <location>
        <begin position="82"/>
        <end position="94"/>
    </location>
</feature>
<reference evidence="3 4" key="1">
    <citation type="submission" date="2024-03" db="EMBL/GenBank/DDBJ databases">
        <title>Adaptation during the transition from Ophiocordyceps entomopathogen to insect associate is accompanied by gene loss and intensified selection.</title>
        <authorList>
            <person name="Ward C.M."/>
            <person name="Onetto C.A."/>
            <person name="Borneman A.R."/>
        </authorList>
    </citation>
    <scope>NUCLEOTIDE SEQUENCE [LARGE SCALE GENOMIC DNA]</scope>
    <source>
        <strain evidence="3">AWRI1</strain>
        <tissue evidence="3">Single Adult Female</tissue>
    </source>
</reference>
<keyword evidence="4" id="KW-1185">Reference proteome</keyword>
<dbReference type="AlphaFoldDB" id="A0AAN9TSJ0"/>
<feature type="compositionally biased region" description="Polar residues" evidence="2">
    <location>
        <begin position="714"/>
        <end position="734"/>
    </location>
</feature>
<gene>
    <name evidence="3" type="ORF">V9T40_005680</name>
</gene>
<name>A0AAN9TSJ0_9HEMI</name>
<dbReference type="Pfam" id="PF10046">
    <property type="entry name" value="BLOC1_2"/>
    <property type="match status" value="1"/>
</dbReference>
<evidence type="ECO:0000313" key="4">
    <source>
        <dbReference type="Proteomes" id="UP001367676"/>
    </source>
</evidence>
<dbReference type="GO" id="GO:0016197">
    <property type="term" value="P:endosomal transport"/>
    <property type="evidence" value="ECO:0007669"/>
    <property type="project" value="TreeGrafter"/>
</dbReference>
<accession>A0AAN9TSJ0</accession>
<dbReference type="GO" id="GO:0031083">
    <property type="term" value="C:BLOC-1 complex"/>
    <property type="evidence" value="ECO:0007669"/>
    <property type="project" value="TreeGrafter"/>
</dbReference>
<dbReference type="GO" id="GO:0099078">
    <property type="term" value="C:BORC complex"/>
    <property type="evidence" value="ECO:0007669"/>
    <property type="project" value="TreeGrafter"/>
</dbReference>
<feature type="region of interest" description="Disordered" evidence="2">
    <location>
        <begin position="714"/>
        <end position="742"/>
    </location>
</feature>
<dbReference type="Proteomes" id="UP001367676">
    <property type="component" value="Unassembled WGS sequence"/>
</dbReference>
<organism evidence="3 4">
    <name type="scientific">Parthenolecanium corni</name>
    <dbReference type="NCBI Taxonomy" id="536013"/>
    <lineage>
        <taxon>Eukaryota</taxon>
        <taxon>Metazoa</taxon>
        <taxon>Ecdysozoa</taxon>
        <taxon>Arthropoda</taxon>
        <taxon>Hexapoda</taxon>
        <taxon>Insecta</taxon>
        <taxon>Pterygota</taxon>
        <taxon>Neoptera</taxon>
        <taxon>Paraneoptera</taxon>
        <taxon>Hemiptera</taxon>
        <taxon>Sternorrhyncha</taxon>
        <taxon>Coccoidea</taxon>
        <taxon>Coccidae</taxon>
        <taxon>Parthenolecanium</taxon>
    </lineage>
</organism>
<dbReference type="InterPro" id="IPR019269">
    <property type="entry name" value="BLOC1_su2"/>
</dbReference>
<comment type="similarity">
    <text evidence="1">Belongs to the BLOC1S2 family.</text>
</comment>
<feature type="region of interest" description="Disordered" evidence="2">
    <location>
        <begin position="781"/>
        <end position="816"/>
    </location>
</feature>
<dbReference type="GO" id="GO:0032418">
    <property type="term" value="P:lysosome localization"/>
    <property type="evidence" value="ECO:0007669"/>
    <property type="project" value="TreeGrafter"/>
</dbReference>
<feature type="region of interest" description="Disordered" evidence="2">
    <location>
        <begin position="69"/>
        <end position="94"/>
    </location>
</feature>
<feature type="compositionally biased region" description="Acidic residues" evidence="2">
    <location>
        <begin position="352"/>
        <end position="368"/>
    </location>
</feature>
<comment type="caution">
    <text evidence="3">The sequence shown here is derived from an EMBL/GenBank/DDBJ whole genome shotgun (WGS) entry which is preliminary data.</text>
</comment>
<sequence length="929" mass="104032">MNYDDLDHLDSLISEDIISEEEDCNVTNDSALVNLHSVDDSNELNSVSESFQFSSVEDDIEIESTNSPQITYESDSSHKSEPCQSHSNTVKQNSNLIRKGSISSIKNSIIPSSESNTNENVTTQTLKLPSSRAILPSKSAMLINSQRVEDYSMLENKINDSLLDMLQGKVTKTLPKTVKNYQTEEKEEESLKLITIFPSKNVEKTINLMVKGKTCRSKQLLNATEMRIVSRIVNQENMFGRKSGSYKNVYYDPESDTNIRYEMLTELSSNPNALLYAQKKEKTNPKSLIRSGRAKTGSDESKLFRNKIARPLFGRISRPPGHVNRDCKRLKYMFKLNNETNENMNTGGYSDCDTDEDFDMSDDNDESESDKPLSSKRLPPSKLRVTALSTCPTCHKFCQDDRRLAIHFKKYPDHKDDNILQRLLQMRKQEINYNHELCAVPVNTRNKDCTCSNSSQTNLFSKRNQLDSKLLTQRSRSPAVCIKEFLSRYGAKEIAKHAGPIVAEVMNSWEYLLLRGEKLKSGDGTLLISLLKELKVILAQIQTISSHSLEPLTQKYQYSSNTLTIGPKDVLQHVLGVKPGTYVISDSKSSPGISAIQEWVNSENPQHTIPSTSTSNSAAKLFNAVVAECLRDESCDMDSSTTELNQKTDANSQNMTVLVYNDPVTGGEADGHNRVPIFTSTDLPQPVVSQAAQPANNDVNTPLVLDFNLFGETSSSHSQLSRNTSKAGSTSVIEKNSRERDEIKTSNVALSLPSLTDDTTVADDTRNSSLDMNDILDFSLLDEDKSPSNEVTDSPKKGPTLSTSTSSFEPLDPHDPKLNHLANTLFEKTADYLLMELNSTQEDYELLAEMNSVTATKYSDMRQIASKVTKQMEELNSKYKKLIPVLDVITQLQSNISKLEEAAYKLDVYTKELENKYKILEKRYNAATG</sequence>
<dbReference type="GO" id="GO:0043015">
    <property type="term" value="F:gamma-tubulin binding"/>
    <property type="evidence" value="ECO:0007669"/>
    <property type="project" value="TreeGrafter"/>
</dbReference>
<protein>
    <submittedName>
        <fullName evidence="3">Uncharacterized protein</fullName>
    </submittedName>
</protein>
<dbReference type="GO" id="GO:0000930">
    <property type="term" value="C:gamma-tubulin complex"/>
    <property type="evidence" value="ECO:0007669"/>
    <property type="project" value="TreeGrafter"/>
</dbReference>
<dbReference type="EMBL" id="JBBCAQ010000003">
    <property type="protein sequence ID" value="KAK7604494.1"/>
    <property type="molecule type" value="Genomic_DNA"/>
</dbReference>
<feature type="region of interest" description="Disordered" evidence="2">
    <location>
        <begin position="343"/>
        <end position="379"/>
    </location>
</feature>
<evidence type="ECO:0000256" key="1">
    <source>
        <dbReference type="ARBA" id="ARBA00008468"/>
    </source>
</evidence>
<evidence type="ECO:0000256" key="2">
    <source>
        <dbReference type="SAM" id="MobiDB-lite"/>
    </source>
</evidence>
<dbReference type="PANTHER" id="PTHR46479">
    <property type="entry name" value="BIOGENESIS OF LYSOSOME-RELATED ORGANELLES COMPLEX 1 SUBUNIT 2"/>
    <property type="match status" value="1"/>
</dbReference>
<evidence type="ECO:0000313" key="3">
    <source>
        <dbReference type="EMBL" id="KAK7604494.1"/>
    </source>
</evidence>